<dbReference type="STRING" id="428993.SAMN06296058_1137"/>
<reference evidence="3 4" key="1">
    <citation type="submission" date="2017-02" db="EMBL/GenBank/DDBJ databases">
        <authorList>
            <person name="Peterson S.W."/>
        </authorList>
    </citation>
    <scope>NUCLEOTIDE SEQUENCE [LARGE SCALE GENOMIC DNA]</scope>
    <source>
        <strain evidence="3 4">P15</strain>
    </source>
</reference>
<dbReference type="AlphaFoldDB" id="A0A1T5JWB2"/>
<gene>
    <name evidence="3" type="ORF">SAMN06296058_1137</name>
</gene>
<dbReference type="EMBL" id="FUZV01000001">
    <property type="protein sequence ID" value="SKC55685.1"/>
    <property type="molecule type" value="Genomic_DNA"/>
</dbReference>
<sequence length="207" mass="20865">MRSKIQISLLCLALACPTLAFAQEAAAPAAPAEPATIAAPEATAATADATAAAAATPATEAAAAAEAAPAADAAAATEAAPAIAAAPAAKGALTAPPEGKGQIVFFREKKFTGSMISFKVREGKTELGKLSNGTYFVLPVDPGAHQYVVHSEAKDVLNLEVEAGETYYVASGITMGFMAGHPNLTPSDEKAFQALANKLGRTQPLSN</sequence>
<protein>
    <recommendedName>
        <fullName evidence="2">DUF2846 domain-containing protein</fullName>
    </recommendedName>
</protein>
<dbReference type="PROSITE" id="PS51257">
    <property type="entry name" value="PROKAR_LIPOPROTEIN"/>
    <property type="match status" value="1"/>
</dbReference>
<feature type="signal peptide" evidence="1">
    <location>
        <begin position="1"/>
        <end position="22"/>
    </location>
</feature>
<dbReference type="Proteomes" id="UP000190341">
    <property type="component" value="Unassembled WGS sequence"/>
</dbReference>
<dbReference type="OrthoDB" id="7428674at2"/>
<keyword evidence="1" id="KW-0732">Signal</keyword>
<keyword evidence="4" id="KW-1185">Reference proteome</keyword>
<evidence type="ECO:0000313" key="4">
    <source>
        <dbReference type="Proteomes" id="UP000190341"/>
    </source>
</evidence>
<feature type="domain" description="DUF2846" evidence="2">
    <location>
        <begin position="98"/>
        <end position="176"/>
    </location>
</feature>
<evidence type="ECO:0000259" key="2">
    <source>
        <dbReference type="Pfam" id="PF11008"/>
    </source>
</evidence>
<accession>A0A1T5JWB2</accession>
<dbReference type="InterPro" id="IPR022548">
    <property type="entry name" value="DUF2846"/>
</dbReference>
<dbReference type="RefSeq" id="WP_139381415.1">
    <property type="nucleotide sequence ID" value="NZ_BMCL01000002.1"/>
</dbReference>
<evidence type="ECO:0000256" key="1">
    <source>
        <dbReference type="SAM" id="SignalP"/>
    </source>
</evidence>
<evidence type="ECO:0000313" key="3">
    <source>
        <dbReference type="EMBL" id="SKC55685.1"/>
    </source>
</evidence>
<organism evidence="3 4">
    <name type="scientific">Pseudoxanthomonas indica</name>
    <dbReference type="NCBI Taxonomy" id="428993"/>
    <lineage>
        <taxon>Bacteria</taxon>
        <taxon>Pseudomonadati</taxon>
        <taxon>Pseudomonadota</taxon>
        <taxon>Gammaproteobacteria</taxon>
        <taxon>Lysobacterales</taxon>
        <taxon>Lysobacteraceae</taxon>
        <taxon>Pseudoxanthomonas</taxon>
    </lineage>
</organism>
<feature type="chain" id="PRO_5012165437" description="DUF2846 domain-containing protein" evidence="1">
    <location>
        <begin position="23"/>
        <end position="207"/>
    </location>
</feature>
<dbReference type="Pfam" id="PF11008">
    <property type="entry name" value="DUF2846"/>
    <property type="match status" value="1"/>
</dbReference>
<proteinExistence type="predicted"/>
<name>A0A1T5JWB2_9GAMM</name>